<proteinExistence type="predicted"/>
<comment type="caution">
    <text evidence="1">The sequence shown here is derived from an EMBL/GenBank/DDBJ whole genome shotgun (WGS) entry which is preliminary data.</text>
</comment>
<protein>
    <submittedName>
        <fullName evidence="1">Uncharacterized protein</fullName>
    </submittedName>
</protein>
<dbReference type="Proteomes" id="UP001143328">
    <property type="component" value="Unassembled WGS sequence"/>
</dbReference>
<gene>
    <name evidence="1" type="ORF">GCM10017655_28370</name>
</gene>
<dbReference type="EMBL" id="BSFN01000007">
    <property type="protein sequence ID" value="GLK89775.1"/>
    <property type="molecule type" value="Genomic_DNA"/>
</dbReference>
<evidence type="ECO:0000313" key="2">
    <source>
        <dbReference type="Proteomes" id="UP001143328"/>
    </source>
</evidence>
<evidence type="ECO:0000313" key="1">
    <source>
        <dbReference type="EMBL" id="GLK89775.1"/>
    </source>
</evidence>
<dbReference type="RefSeq" id="WP_271195964.1">
    <property type="nucleotide sequence ID" value="NZ_BSFN01000007.1"/>
</dbReference>
<accession>A0A9W6K5A5</accession>
<keyword evidence="2" id="KW-1185">Reference proteome</keyword>
<sequence length="76" mass="8638">MSQRTFAHHLVWNAAKLVGKEPQAFLAIRRQKGGEDAVYHRILAEQRFEYKIDAETAALAELAKVVSIDKDDKPVF</sequence>
<reference evidence="1" key="2">
    <citation type="submission" date="2023-01" db="EMBL/GenBank/DDBJ databases">
        <authorList>
            <person name="Sun Q."/>
            <person name="Evtushenko L."/>
        </authorList>
    </citation>
    <scope>NUCLEOTIDE SEQUENCE</scope>
    <source>
        <strain evidence="1">VKM B-2935</strain>
    </source>
</reference>
<organism evidence="1 2">
    <name type="scientific">Pseudomonas turukhanskensis</name>
    <dbReference type="NCBI Taxonomy" id="1806536"/>
    <lineage>
        <taxon>Bacteria</taxon>
        <taxon>Pseudomonadati</taxon>
        <taxon>Pseudomonadota</taxon>
        <taxon>Gammaproteobacteria</taxon>
        <taxon>Pseudomonadales</taxon>
        <taxon>Pseudomonadaceae</taxon>
        <taxon>Pseudomonas</taxon>
    </lineage>
</organism>
<reference evidence="1" key="1">
    <citation type="journal article" date="2014" name="Int. J. Syst. Evol. Microbiol.">
        <title>Complete genome sequence of Corynebacterium casei LMG S-19264T (=DSM 44701T), isolated from a smear-ripened cheese.</title>
        <authorList>
            <consortium name="US DOE Joint Genome Institute (JGI-PGF)"/>
            <person name="Walter F."/>
            <person name="Albersmeier A."/>
            <person name="Kalinowski J."/>
            <person name="Ruckert C."/>
        </authorList>
    </citation>
    <scope>NUCLEOTIDE SEQUENCE</scope>
    <source>
        <strain evidence="1">VKM B-2935</strain>
    </source>
</reference>
<name>A0A9W6K5A5_9PSED</name>
<dbReference type="AlphaFoldDB" id="A0A9W6K5A5"/>